<evidence type="ECO:0000313" key="2">
    <source>
        <dbReference type="Proteomes" id="UP000248423"/>
    </source>
</evidence>
<protein>
    <recommendedName>
        <fullName evidence="3">NAD(P)-binding protein</fullName>
    </recommendedName>
</protein>
<accession>A0A319E523</accession>
<evidence type="ECO:0008006" key="3">
    <source>
        <dbReference type="Google" id="ProtNLM"/>
    </source>
</evidence>
<sequence>MSSATTSHAGKTDILTGGCSGIGLAILHFLLSQSATVHVLDISSTPPQIPAHLPQKNPHFYPNTDVTSIGSWESRECTSALAGWGPEDIIWLVVTTICQANLQRIGVPEHERGNVYQTKVRFGWSGVDVLGVVSGNDYK</sequence>
<keyword evidence="2" id="KW-1185">Reference proteome</keyword>
<proteinExistence type="predicted"/>
<dbReference type="AlphaFoldDB" id="A0A319E523"/>
<reference evidence="1 2" key="1">
    <citation type="submission" date="2018-02" db="EMBL/GenBank/DDBJ databases">
        <title>The genomes of Aspergillus section Nigri reveals drivers in fungal speciation.</title>
        <authorList>
            <consortium name="DOE Joint Genome Institute"/>
            <person name="Vesth T.C."/>
            <person name="Nybo J."/>
            <person name="Theobald S."/>
            <person name="Brandl J."/>
            <person name="Frisvad J.C."/>
            <person name="Nielsen K.F."/>
            <person name="Lyhne E.K."/>
            <person name="Kogle M.E."/>
            <person name="Kuo A."/>
            <person name="Riley R."/>
            <person name="Clum A."/>
            <person name="Nolan M."/>
            <person name="Lipzen A."/>
            <person name="Salamov A."/>
            <person name="Henrissat B."/>
            <person name="Wiebenga A."/>
            <person name="De vries R.P."/>
            <person name="Grigoriev I.V."/>
            <person name="Mortensen U.H."/>
            <person name="Andersen M.R."/>
            <person name="Baker S.E."/>
        </authorList>
    </citation>
    <scope>NUCLEOTIDE SEQUENCE [LARGE SCALE GENOMIC DNA]</scope>
    <source>
        <strain evidence="1 2">CBS 121057</strain>
    </source>
</reference>
<dbReference type="VEuPathDB" id="FungiDB:BO78DRAFT_387967"/>
<name>A0A319E523_ASPSB</name>
<gene>
    <name evidence="1" type="ORF">BO78DRAFT_387967</name>
</gene>
<dbReference type="Gene3D" id="3.40.50.720">
    <property type="entry name" value="NAD(P)-binding Rossmann-like Domain"/>
    <property type="match status" value="1"/>
</dbReference>
<dbReference type="OrthoDB" id="1669814at2759"/>
<evidence type="ECO:0000313" key="1">
    <source>
        <dbReference type="EMBL" id="PYI05091.1"/>
    </source>
</evidence>
<dbReference type="InterPro" id="IPR036291">
    <property type="entry name" value="NAD(P)-bd_dom_sf"/>
</dbReference>
<organism evidence="1 2">
    <name type="scientific">Aspergillus sclerotiicarbonarius (strain CBS 121057 / IBT 28362)</name>
    <dbReference type="NCBI Taxonomy" id="1448318"/>
    <lineage>
        <taxon>Eukaryota</taxon>
        <taxon>Fungi</taxon>
        <taxon>Dikarya</taxon>
        <taxon>Ascomycota</taxon>
        <taxon>Pezizomycotina</taxon>
        <taxon>Eurotiomycetes</taxon>
        <taxon>Eurotiomycetidae</taxon>
        <taxon>Eurotiales</taxon>
        <taxon>Aspergillaceae</taxon>
        <taxon>Aspergillus</taxon>
        <taxon>Aspergillus subgen. Circumdati</taxon>
    </lineage>
</organism>
<dbReference type="SUPFAM" id="SSF51735">
    <property type="entry name" value="NAD(P)-binding Rossmann-fold domains"/>
    <property type="match status" value="1"/>
</dbReference>
<dbReference type="Proteomes" id="UP000248423">
    <property type="component" value="Unassembled WGS sequence"/>
</dbReference>
<dbReference type="STRING" id="1448318.A0A319E523"/>
<dbReference type="EMBL" id="KZ826361">
    <property type="protein sequence ID" value="PYI05091.1"/>
    <property type="molecule type" value="Genomic_DNA"/>
</dbReference>